<keyword evidence="3" id="KW-1185">Reference proteome</keyword>
<dbReference type="STRING" id="215200.SAMN05216454_101193"/>
<gene>
    <name evidence="2" type="ORF">SAMN05216454_101193</name>
</gene>
<proteinExistence type="predicted"/>
<dbReference type="EMBL" id="FODF01000001">
    <property type="protein sequence ID" value="SEN21221.1"/>
    <property type="molecule type" value="Genomic_DNA"/>
</dbReference>
<dbReference type="Proteomes" id="UP000199512">
    <property type="component" value="Unassembled WGS sequence"/>
</dbReference>
<organism evidence="2 3">
    <name type="scientific">Peptostreptococcus russellii</name>
    <dbReference type="NCBI Taxonomy" id="215200"/>
    <lineage>
        <taxon>Bacteria</taxon>
        <taxon>Bacillati</taxon>
        <taxon>Bacillota</taxon>
        <taxon>Clostridia</taxon>
        <taxon>Peptostreptococcales</taxon>
        <taxon>Peptostreptococcaceae</taxon>
        <taxon>Peptostreptococcus</taxon>
    </lineage>
</organism>
<evidence type="ECO:0000256" key="1">
    <source>
        <dbReference type="SAM" id="MobiDB-lite"/>
    </source>
</evidence>
<accession>A0A1H8ENQ6</accession>
<name>A0A1H8ENQ6_9FIRM</name>
<sequence length="202" mass="22856">MADTQVAFEELLPEDEKRKSTSKKRKSTSSKNSSKESLEKKKSQKSATVSKNKKTTSKTASKTTTKKSSKTSAKKSSVKAPKKSTTKSSNPKSKKTSSTKRTVKGRNSKVNITQEDMDKLCEVYDWYLQVKDLDIIEANTQFKQSSIEVEDDIIKSKKRISSVVDESTWDDFSRLCENTSHKKSDLLTQAMKEFLLKHKDLV</sequence>
<dbReference type="RefSeq" id="WP_091973429.1">
    <property type="nucleotide sequence ID" value="NZ_FODF01000001.1"/>
</dbReference>
<feature type="region of interest" description="Disordered" evidence="1">
    <location>
        <begin position="1"/>
        <end position="108"/>
    </location>
</feature>
<evidence type="ECO:0000313" key="3">
    <source>
        <dbReference type="Proteomes" id="UP000199512"/>
    </source>
</evidence>
<feature type="compositionally biased region" description="Basic residues" evidence="1">
    <location>
        <begin position="92"/>
        <end position="107"/>
    </location>
</feature>
<protein>
    <submittedName>
        <fullName evidence="2">Uncharacterized protein</fullName>
    </submittedName>
</protein>
<reference evidence="2 3" key="1">
    <citation type="submission" date="2016-10" db="EMBL/GenBank/DDBJ databases">
        <authorList>
            <person name="de Groot N.N."/>
        </authorList>
    </citation>
    <scope>NUCLEOTIDE SEQUENCE [LARGE SCALE GENOMIC DNA]</scope>
    <source>
        <strain evidence="2 3">Calf135</strain>
    </source>
</reference>
<dbReference type="OrthoDB" id="1752260at2"/>
<evidence type="ECO:0000313" key="2">
    <source>
        <dbReference type="EMBL" id="SEN21221.1"/>
    </source>
</evidence>
<feature type="compositionally biased region" description="Basic residues" evidence="1">
    <location>
        <begin position="64"/>
        <end position="85"/>
    </location>
</feature>
<dbReference type="AlphaFoldDB" id="A0A1H8ENQ6"/>